<dbReference type="GO" id="GO:0050353">
    <property type="term" value="F:trimethyllysine dioxygenase activity"/>
    <property type="evidence" value="ECO:0007669"/>
    <property type="project" value="UniProtKB-EC"/>
</dbReference>
<dbReference type="InterPro" id="IPR012776">
    <property type="entry name" value="Trimethyllysine_dOase"/>
</dbReference>
<feature type="domain" description="TauD/TfdA-like" evidence="17">
    <location>
        <begin position="206"/>
        <end position="445"/>
    </location>
</feature>
<comment type="pathway">
    <text evidence="3">Amine and polyamine biosynthesis; carnitine biosynthesis.</text>
</comment>
<evidence type="ECO:0000259" key="18">
    <source>
        <dbReference type="Pfam" id="PF06155"/>
    </source>
</evidence>
<evidence type="ECO:0000256" key="6">
    <source>
        <dbReference type="ARBA" id="ARBA00016835"/>
    </source>
</evidence>
<evidence type="ECO:0000256" key="3">
    <source>
        <dbReference type="ARBA" id="ARBA00005022"/>
    </source>
</evidence>
<dbReference type="GeneTree" id="ENSGT00530000063582"/>
<protein>
    <recommendedName>
        <fullName evidence="6">Trimethyllysine dioxygenase, mitochondrial</fullName>
        <ecNumber evidence="5">1.14.11.8</ecNumber>
    </recommendedName>
    <alternativeName>
        <fullName evidence="13">Epsilon-trimethyllysine 2-oxoglutarate dioxygenase</fullName>
    </alternativeName>
    <alternativeName>
        <fullName evidence="12">TML hydroxylase</fullName>
    </alternativeName>
    <alternativeName>
        <fullName evidence="14">TML-alpha-ketoglutarate dioxygenase</fullName>
    </alternativeName>
</protein>
<dbReference type="NCBIfam" id="TIGR02410">
    <property type="entry name" value="carnitine_TMLD"/>
    <property type="match status" value="1"/>
</dbReference>
<evidence type="ECO:0000256" key="12">
    <source>
        <dbReference type="ARBA" id="ARBA00030363"/>
    </source>
</evidence>
<evidence type="ECO:0000313" key="19">
    <source>
        <dbReference type="Ensembl" id="ENSAPEP00000012434.1"/>
    </source>
</evidence>
<dbReference type="PANTHER" id="PTHR10696:SF51">
    <property type="entry name" value="TRIMETHYLLYSINE DIOXYGENASE, MITOCHONDRIAL"/>
    <property type="match status" value="1"/>
</dbReference>
<dbReference type="EC" id="1.14.11.8" evidence="5"/>
<dbReference type="FunFam" id="3.60.130.10:FF:000001">
    <property type="entry name" value="Trimethyllysine dioxygenase, mitochondrial"/>
    <property type="match status" value="1"/>
</dbReference>
<dbReference type="OMA" id="EKVCIQP"/>
<dbReference type="InterPro" id="IPR038492">
    <property type="entry name" value="GBBH-like_N_sf"/>
</dbReference>
<evidence type="ECO:0000256" key="4">
    <source>
        <dbReference type="ARBA" id="ARBA00008654"/>
    </source>
</evidence>
<evidence type="ECO:0000256" key="13">
    <source>
        <dbReference type="ARBA" id="ARBA00031778"/>
    </source>
</evidence>
<dbReference type="UniPathway" id="UPA00118"/>
<dbReference type="GO" id="GO:0045329">
    <property type="term" value="P:carnitine biosynthetic process"/>
    <property type="evidence" value="ECO:0007669"/>
    <property type="project" value="UniProtKB-UniPathway"/>
</dbReference>
<comment type="catalytic activity">
    <reaction evidence="16">
        <text>N(6),N(6),N(6)-trimethyl-L-lysine + 2-oxoglutarate + O2 = (3S)-3-hydroxy-N(6),N(6),N(6)-trimethyl-L-lysine + succinate + CO2</text>
        <dbReference type="Rhea" id="RHEA:14181"/>
        <dbReference type="ChEBI" id="CHEBI:15379"/>
        <dbReference type="ChEBI" id="CHEBI:16526"/>
        <dbReference type="ChEBI" id="CHEBI:16810"/>
        <dbReference type="ChEBI" id="CHEBI:30031"/>
        <dbReference type="ChEBI" id="CHEBI:58100"/>
        <dbReference type="ChEBI" id="CHEBI:141499"/>
        <dbReference type="EC" id="1.14.11.8"/>
    </reaction>
</comment>
<dbReference type="AlphaFoldDB" id="A0A3P8SKA5"/>
<reference evidence="19" key="2">
    <citation type="submission" date="2025-08" db="UniProtKB">
        <authorList>
            <consortium name="Ensembl"/>
        </authorList>
    </citation>
    <scope>IDENTIFICATION</scope>
</reference>
<evidence type="ECO:0000256" key="15">
    <source>
        <dbReference type="ARBA" id="ARBA00046008"/>
    </source>
</evidence>
<comment type="similarity">
    <text evidence="4">Belongs to the gamma-BBH/TMLD family.</text>
</comment>
<evidence type="ECO:0000256" key="2">
    <source>
        <dbReference type="ARBA" id="ARBA00001961"/>
    </source>
</evidence>
<evidence type="ECO:0000313" key="20">
    <source>
        <dbReference type="Proteomes" id="UP000265080"/>
    </source>
</evidence>
<dbReference type="Pfam" id="PF02668">
    <property type="entry name" value="TauD"/>
    <property type="match status" value="1"/>
</dbReference>
<dbReference type="GO" id="GO:0005506">
    <property type="term" value="F:iron ion binding"/>
    <property type="evidence" value="ECO:0007669"/>
    <property type="project" value="InterPro"/>
</dbReference>
<evidence type="ECO:0000256" key="9">
    <source>
        <dbReference type="ARBA" id="ARBA00022964"/>
    </source>
</evidence>
<dbReference type="InterPro" id="IPR042098">
    <property type="entry name" value="TauD-like_sf"/>
</dbReference>
<keyword evidence="9" id="KW-0223">Dioxygenase</keyword>
<feature type="domain" description="Gamma-butyrobetaine hydroxylase-like N-terminal" evidence="18">
    <location>
        <begin position="98"/>
        <end position="174"/>
    </location>
</feature>
<dbReference type="InterPro" id="IPR010376">
    <property type="entry name" value="GBBH-like_N"/>
</dbReference>
<comment type="cofactor">
    <cofactor evidence="1">
        <name>Fe(2+)</name>
        <dbReference type="ChEBI" id="CHEBI:29033"/>
    </cofactor>
</comment>
<evidence type="ECO:0000256" key="7">
    <source>
        <dbReference type="ARBA" id="ARBA00022723"/>
    </source>
</evidence>
<sequence>MINLGLSLYSKGISPDKACTKVSAGLLSLVCDCAVSVRVLELHPFKFFLQLKLCSRSGMFARLNVKLRPALRQAQLSWRHRTQIRGRSDTSATFHLHQDCLELSYGGTPMRFNYVWLRDHCRSAASYSSNTHQRNVDTGSIELSIRPDRTTVEDGHLVLTWPDGHVSKYSLSWLAENSYEVKKQSAVQPRILWNSDIYKKADMPSAKYNKFMSSDDELKKFLQHYLQYGIAFVDDVPATVEATEEVTKRVSLIRETTYGRMWCFTSDFSRGDSAYSQLALDRHTDTSYFQEPCGIQVFHCLKHEGSGGRTLLVDGFYAAEKLRQKSPENFELLATVPIRHEYIEETEGHRNHITGIGPVLNVYPWNNEVYLMRYNNYDRGVLNTVPHDTVQRWYVAHRELTAELRRPENELWVKLTPGKVIFVDNWRVLHGRESFTGLRQICGCYLTRDDIINTARCLGLQALS</sequence>
<dbReference type="Ensembl" id="ENSAPET00000012768.1">
    <property type="protein sequence ID" value="ENSAPEP00000012434.1"/>
    <property type="gene ID" value="ENSAPEG00000008860.1"/>
</dbReference>
<comment type="cofactor">
    <cofactor evidence="2">
        <name>L-ascorbate</name>
        <dbReference type="ChEBI" id="CHEBI:38290"/>
    </cofactor>
</comment>
<evidence type="ECO:0000256" key="11">
    <source>
        <dbReference type="ARBA" id="ARBA00023004"/>
    </source>
</evidence>
<keyword evidence="20" id="KW-1185">Reference proteome</keyword>
<reference evidence="19 20" key="1">
    <citation type="submission" date="2018-03" db="EMBL/GenBank/DDBJ databases">
        <title>Finding Nemo's genes: A chromosome-scale reference assembly of the genome of the orange clownfish Amphiprion percula.</title>
        <authorList>
            <person name="Lehmann R."/>
        </authorList>
    </citation>
    <scope>NUCLEOTIDE SEQUENCE</scope>
</reference>
<keyword evidence="11" id="KW-0408">Iron</keyword>
<keyword evidence="7" id="KW-0479">Metal-binding</keyword>
<evidence type="ECO:0000256" key="8">
    <source>
        <dbReference type="ARBA" id="ARBA00022873"/>
    </source>
</evidence>
<dbReference type="Gene3D" id="3.30.2020.30">
    <property type="match status" value="1"/>
</dbReference>
<dbReference type="Proteomes" id="UP000265080">
    <property type="component" value="Chromosome 15"/>
</dbReference>
<dbReference type="InterPro" id="IPR050411">
    <property type="entry name" value="AlphaKG_dependent_hydroxylases"/>
</dbReference>
<evidence type="ECO:0000259" key="17">
    <source>
        <dbReference type="Pfam" id="PF02668"/>
    </source>
</evidence>
<dbReference type="InterPro" id="IPR003819">
    <property type="entry name" value="TauD/TfdA-like"/>
</dbReference>
<dbReference type="PANTHER" id="PTHR10696">
    <property type="entry name" value="GAMMA-BUTYROBETAINE HYDROXYLASE-RELATED"/>
    <property type="match status" value="1"/>
</dbReference>
<dbReference type="Pfam" id="PF06155">
    <property type="entry name" value="GBBH-like_N"/>
    <property type="match status" value="1"/>
</dbReference>
<dbReference type="CDD" id="cd00250">
    <property type="entry name" value="CAS_like"/>
    <property type="match status" value="1"/>
</dbReference>
<evidence type="ECO:0000256" key="10">
    <source>
        <dbReference type="ARBA" id="ARBA00023002"/>
    </source>
</evidence>
<reference evidence="19" key="3">
    <citation type="submission" date="2025-09" db="UniProtKB">
        <authorList>
            <consortium name="Ensembl"/>
        </authorList>
    </citation>
    <scope>IDENTIFICATION</scope>
</reference>
<dbReference type="FunFam" id="3.30.2020.30:FF:000002">
    <property type="entry name" value="Putative gamma-butyrobetaine dioxygenase"/>
    <property type="match status" value="1"/>
</dbReference>
<comment type="function">
    <text evidence="15">Converts trimethyllysine (TML) into hydroxytrimethyllysine (HTML).</text>
</comment>
<proteinExistence type="inferred from homology"/>
<keyword evidence="10" id="KW-0560">Oxidoreductase</keyword>
<dbReference type="SUPFAM" id="SSF51197">
    <property type="entry name" value="Clavaminate synthase-like"/>
    <property type="match status" value="1"/>
</dbReference>
<dbReference type="STRING" id="161767.ENSAPEP00000012434"/>
<dbReference type="Gene3D" id="3.60.130.10">
    <property type="entry name" value="Clavaminate synthase-like"/>
    <property type="match status" value="1"/>
</dbReference>
<organism evidence="19 20">
    <name type="scientific">Amphiprion percula</name>
    <name type="common">Orange clownfish</name>
    <name type="synonym">Lutjanus percula</name>
    <dbReference type="NCBI Taxonomy" id="161767"/>
    <lineage>
        <taxon>Eukaryota</taxon>
        <taxon>Metazoa</taxon>
        <taxon>Chordata</taxon>
        <taxon>Craniata</taxon>
        <taxon>Vertebrata</taxon>
        <taxon>Euteleostomi</taxon>
        <taxon>Actinopterygii</taxon>
        <taxon>Neopterygii</taxon>
        <taxon>Teleostei</taxon>
        <taxon>Neoteleostei</taxon>
        <taxon>Acanthomorphata</taxon>
        <taxon>Ovalentaria</taxon>
        <taxon>Pomacentridae</taxon>
        <taxon>Amphiprion</taxon>
    </lineage>
</organism>
<evidence type="ECO:0000256" key="16">
    <source>
        <dbReference type="ARBA" id="ARBA00049334"/>
    </source>
</evidence>
<evidence type="ECO:0000256" key="1">
    <source>
        <dbReference type="ARBA" id="ARBA00001954"/>
    </source>
</evidence>
<dbReference type="GO" id="GO:0005739">
    <property type="term" value="C:mitochondrion"/>
    <property type="evidence" value="ECO:0007669"/>
    <property type="project" value="TreeGrafter"/>
</dbReference>
<keyword evidence="8" id="KW-0124">Carnitine biosynthesis</keyword>
<evidence type="ECO:0000256" key="5">
    <source>
        <dbReference type="ARBA" id="ARBA00012267"/>
    </source>
</evidence>
<name>A0A3P8SKA5_AMPPE</name>
<evidence type="ECO:0000256" key="14">
    <source>
        <dbReference type="ARBA" id="ARBA00032283"/>
    </source>
</evidence>
<accession>A0A3P8SKA5</accession>